<accession>A0AAN8TDM9</accession>
<gene>
    <name evidence="1" type="ORF">RDI58_019617</name>
</gene>
<reference evidence="1 2" key="1">
    <citation type="submission" date="2024-02" db="EMBL/GenBank/DDBJ databases">
        <title>de novo genome assembly of Solanum bulbocastanum strain 11H21.</title>
        <authorList>
            <person name="Hosaka A.J."/>
        </authorList>
    </citation>
    <scope>NUCLEOTIDE SEQUENCE [LARGE SCALE GENOMIC DNA]</scope>
    <source>
        <tissue evidence="1">Young leaves</tissue>
    </source>
</reference>
<sequence length="13" mass="1472">MALLMLKDIVILV</sequence>
<protein>
    <submittedName>
        <fullName evidence="1">Uncharacterized protein</fullName>
    </submittedName>
</protein>
<proteinExistence type="predicted"/>
<comment type="caution">
    <text evidence="1">The sequence shown here is derived from an EMBL/GenBank/DDBJ whole genome shotgun (WGS) entry which is preliminary data.</text>
</comment>
<organism evidence="1 2">
    <name type="scientific">Solanum bulbocastanum</name>
    <name type="common">Wild potato</name>
    <dbReference type="NCBI Taxonomy" id="147425"/>
    <lineage>
        <taxon>Eukaryota</taxon>
        <taxon>Viridiplantae</taxon>
        <taxon>Streptophyta</taxon>
        <taxon>Embryophyta</taxon>
        <taxon>Tracheophyta</taxon>
        <taxon>Spermatophyta</taxon>
        <taxon>Magnoliopsida</taxon>
        <taxon>eudicotyledons</taxon>
        <taxon>Gunneridae</taxon>
        <taxon>Pentapetalae</taxon>
        <taxon>asterids</taxon>
        <taxon>lamiids</taxon>
        <taxon>Solanales</taxon>
        <taxon>Solanaceae</taxon>
        <taxon>Solanoideae</taxon>
        <taxon>Solaneae</taxon>
        <taxon>Solanum</taxon>
    </lineage>
</organism>
<evidence type="ECO:0000313" key="2">
    <source>
        <dbReference type="Proteomes" id="UP001371456"/>
    </source>
</evidence>
<keyword evidence="2" id="KW-1185">Reference proteome</keyword>
<name>A0AAN8TDM9_SOLBU</name>
<evidence type="ECO:0000313" key="1">
    <source>
        <dbReference type="EMBL" id="KAK6781821.1"/>
    </source>
</evidence>
<dbReference type="EMBL" id="JBANQN010000008">
    <property type="protein sequence ID" value="KAK6781821.1"/>
    <property type="molecule type" value="Genomic_DNA"/>
</dbReference>
<dbReference type="Proteomes" id="UP001371456">
    <property type="component" value="Unassembled WGS sequence"/>
</dbReference>